<evidence type="ECO:0000313" key="9">
    <source>
        <dbReference type="Proteomes" id="UP000824204"/>
    </source>
</evidence>
<dbReference type="InterPro" id="IPR008162">
    <property type="entry name" value="Pyrophosphatase"/>
</dbReference>
<feature type="binding site" evidence="7">
    <location>
        <position position="140"/>
    </location>
    <ligand>
        <name>substrate</name>
    </ligand>
</feature>
<name>A0A9D2AF62_9FIRM</name>
<gene>
    <name evidence="7" type="primary">ppa</name>
    <name evidence="8" type="ORF">H9741_02250</name>
</gene>
<keyword evidence="4 7" id="KW-0378">Hydrolase</keyword>
<feature type="binding site" evidence="7">
    <location>
        <position position="66"/>
    </location>
    <ligand>
        <name>Mg(2+)</name>
        <dbReference type="ChEBI" id="CHEBI:18420"/>
        <label>1</label>
    </ligand>
</feature>
<keyword evidence="2 7" id="KW-0963">Cytoplasm</keyword>
<comment type="subcellular location">
    <subcellularLocation>
        <location evidence="7">Cytoplasm</location>
    </subcellularLocation>
</comment>
<feature type="binding site" evidence="7">
    <location>
        <position position="30"/>
    </location>
    <ligand>
        <name>substrate</name>
    </ligand>
</feature>
<dbReference type="GO" id="GO:0004427">
    <property type="term" value="F:inorganic diphosphate phosphatase activity"/>
    <property type="evidence" value="ECO:0007669"/>
    <property type="project" value="UniProtKB-UniRule"/>
</dbReference>
<dbReference type="PANTHER" id="PTHR10286">
    <property type="entry name" value="INORGANIC PYROPHOSPHATASE"/>
    <property type="match status" value="1"/>
</dbReference>
<dbReference type="GO" id="GO:0006796">
    <property type="term" value="P:phosphate-containing compound metabolic process"/>
    <property type="evidence" value="ECO:0007669"/>
    <property type="project" value="InterPro"/>
</dbReference>
<dbReference type="PROSITE" id="PS00387">
    <property type="entry name" value="PPASE"/>
    <property type="match status" value="1"/>
</dbReference>
<dbReference type="Gene3D" id="3.90.80.10">
    <property type="entry name" value="Inorganic pyrophosphatase"/>
    <property type="match status" value="1"/>
</dbReference>
<keyword evidence="3 7" id="KW-0479">Metal-binding</keyword>
<evidence type="ECO:0000256" key="6">
    <source>
        <dbReference type="ARBA" id="ARBA00047820"/>
    </source>
</evidence>
<evidence type="ECO:0000256" key="3">
    <source>
        <dbReference type="ARBA" id="ARBA00022723"/>
    </source>
</evidence>
<feature type="binding site" evidence="7">
    <location>
        <position position="71"/>
    </location>
    <ligand>
        <name>Mg(2+)</name>
        <dbReference type="ChEBI" id="CHEBI:18420"/>
        <label>1</label>
    </ligand>
</feature>
<comment type="function">
    <text evidence="7">Catalyzes the hydrolysis of inorganic pyrophosphate (PPi) forming two phosphate ions.</text>
</comment>
<feature type="binding site" evidence="7">
    <location>
        <position position="44"/>
    </location>
    <ligand>
        <name>substrate</name>
    </ligand>
</feature>
<dbReference type="GO" id="GO:0000287">
    <property type="term" value="F:magnesium ion binding"/>
    <property type="evidence" value="ECO:0007669"/>
    <property type="project" value="UniProtKB-UniRule"/>
</dbReference>
<sequence length="179" mass="20941">MNIWHDIDEKRIQKEDFMCYIEIQKGSKSKYELDKETGVLKLDRVLYTSTVYPASYGFIPRTLADDGDPLDVLVLCSEPILPATMVQCYPIGVISMIDDGKMDEKIIAIPFREPTYNIYRDISQLPRHIFDEMMHFFEVYKVLEHKTTSVKEIMGRESAVQIVQDCIDRYKKARAENRF</sequence>
<comment type="cofactor">
    <cofactor evidence="1 7">
        <name>Mg(2+)</name>
        <dbReference type="ChEBI" id="CHEBI:18420"/>
    </cofactor>
</comment>
<dbReference type="EMBL" id="DXFX01000031">
    <property type="protein sequence ID" value="HIX07271.1"/>
    <property type="molecule type" value="Genomic_DNA"/>
</dbReference>
<proteinExistence type="inferred from homology"/>
<dbReference type="CDD" id="cd00412">
    <property type="entry name" value="pyrophosphatase"/>
    <property type="match status" value="1"/>
</dbReference>
<reference evidence="8" key="1">
    <citation type="journal article" date="2021" name="PeerJ">
        <title>Extensive microbial diversity within the chicken gut microbiome revealed by metagenomics and culture.</title>
        <authorList>
            <person name="Gilroy R."/>
            <person name="Ravi A."/>
            <person name="Getino M."/>
            <person name="Pursley I."/>
            <person name="Horton D.L."/>
            <person name="Alikhan N.F."/>
            <person name="Baker D."/>
            <person name="Gharbi K."/>
            <person name="Hall N."/>
            <person name="Watson M."/>
            <person name="Adriaenssens E.M."/>
            <person name="Foster-Nyarko E."/>
            <person name="Jarju S."/>
            <person name="Secka A."/>
            <person name="Antonio M."/>
            <person name="Oren A."/>
            <person name="Chaudhuri R.R."/>
            <person name="La Ragione R."/>
            <person name="Hildebrand F."/>
            <person name="Pallen M.J."/>
        </authorList>
    </citation>
    <scope>NUCLEOTIDE SEQUENCE</scope>
    <source>
        <strain evidence="8">811</strain>
    </source>
</reference>
<dbReference type="AlphaFoldDB" id="A0A9D2AF62"/>
<evidence type="ECO:0000256" key="4">
    <source>
        <dbReference type="ARBA" id="ARBA00022801"/>
    </source>
</evidence>
<feature type="binding site" evidence="7">
    <location>
        <position position="103"/>
    </location>
    <ligand>
        <name>Mg(2+)</name>
        <dbReference type="ChEBI" id="CHEBI:18420"/>
        <label>1</label>
    </ligand>
</feature>
<comment type="subunit">
    <text evidence="7">Homohexamer.</text>
</comment>
<dbReference type="HAMAP" id="MF_00209">
    <property type="entry name" value="Inorganic_PPase"/>
    <property type="match status" value="1"/>
</dbReference>
<evidence type="ECO:0000256" key="5">
    <source>
        <dbReference type="ARBA" id="ARBA00022842"/>
    </source>
</evidence>
<comment type="catalytic activity">
    <reaction evidence="6 7">
        <text>diphosphate + H2O = 2 phosphate + H(+)</text>
        <dbReference type="Rhea" id="RHEA:24576"/>
        <dbReference type="ChEBI" id="CHEBI:15377"/>
        <dbReference type="ChEBI" id="CHEBI:15378"/>
        <dbReference type="ChEBI" id="CHEBI:33019"/>
        <dbReference type="ChEBI" id="CHEBI:43474"/>
        <dbReference type="EC" id="3.6.1.1"/>
    </reaction>
</comment>
<feature type="binding site" evidence="7">
    <location>
        <position position="71"/>
    </location>
    <ligand>
        <name>Mg(2+)</name>
        <dbReference type="ChEBI" id="CHEBI:18420"/>
        <label>2</label>
    </ligand>
</feature>
<dbReference type="Proteomes" id="UP000824204">
    <property type="component" value="Unassembled WGS sequence"/>
</dbReference>
<dbReference type="FunFam" id="3.90.80.10:FF:000003">
    <property type="entry name" value="Inorganic pyrophosphatase"/>
    <property type="match status" value="1"/>
</dbReference>
<dbReference type="InterPro" id="IPR036649">
    <property type="entry name" value="Pyrophosphatase_sf"/>
</dbReference>
<comment type="caution">
    <text evidence="8">The sequence shown here is derived from an EMBL/GenBank/DDBJ whole genome shotgun (WGS) entry which is preliminary data.</text>
</comment>
<evidence type="ECO:0000256" key="7">
    <source>
        <dbReference type="HAMAP-Rule" id="MF_00209"/>
    </source>
</evidence>
<organism evidence="8 9">
    <name type="scientific">Candidatus Borkfalkia faecipullorum</name>
    <dbReference type="NCBI Taxonomy" id="2838510"/>
    <lineage>
        <taxon>Bacteria</taxon>
        <taxon>Bacillati</taxon>
        <taxon>Bacillota</taxon>
        <taxon>Clostridia</taxon>
        <taxon>Christensenellales</taxon>
        <taxon>Christensenellaceae</taxon>
        <taxon>Candidatus Borkfalkia</taxon>
    </lineage>
</organism>
<evidence type="ECO:0000313" key="8">
    <source>
        <dbReference type="EMBL" id="HIX07271.1"/>
    </source>
</evidence>
<keyword evidence="5 7" id="KW-0460">Magnesium</keyword>
<comment type="similarity">
    <text evidence="7">Belongs to the PPase family.</text>
</comment>
<reference evidence="8" key="2">
    <citation type="submission" date="2021-04" db="EMBL/GenBank/DDBJ databases">
        <authorList>
            <person name="Gilroy R."/>
        </authorList>
    </citation>
    <scope>NUCLEOTIDE SEQUENCE</scope>
    <source>
        <strain evidence="8">811</strain>
    </source>
</reference>
<evidence type="ECO:0000256" key="1">
    <source>
        <dbReference type="ARBA" id="ARBA00001946"/>
    </source>
</evidence>
<feature type="binding site" evidence="7">
    <location>
        <position position="56"/>
    </location>
    <ligand>
        <name>substrate</name>
    </ligand>
</feature>
<dbReference type="SUPFAM" id="SSF50324">
    <property type="entry name" value="Inorganic pyrophosphatase"/>
    <property type="match status" value="1"/>
</dbReference>
<protein>
    <recommendedName>
        <fullName evidence="7">Inorganic pyrophosphatase</fullName>
        <ecNumber evidence="7">3.6.1.1</ecNumber>
    </recommendedName>
    <alternativeName>
        <fullName evidence="7">Pyrophosphate phospho-hydrolase</fullName>
        <shortName evidence="7">PPase</shortName>
    </alternativeName>
</protein>
<accession>A0A9D2AF62</accession>
<dbReference type="Pfam" id="PF00719">
    <property type="entry name" value="Pyrophosphatase"/>
    <property type="match status" value="1"/>
</dbReference>
<dbReference type="GO" id="GO:0005737">
    <property type="term" value="C:cytoplasm"/>
    <property type="evidence" value="ECO:0007669"/>
    <property type="project" value="UniProtKB-SubCell"/>
</dbReference>
<dbReference type="EC" id="3.6.1.1" evidence="7"/>
<evidence type="ECO:0000256" key="2">
    <source>
        <dbReference type="ARBA" id="ARBA00022490"/>
    </source>
</evidence>